<proteinExistence type="predicted"/>
<sequence>MRRIRRAPSTTPVTWSGAGSDVQRVVTPARHEPPDVANRSARPGPVVHDGLMDPASVALLRDLLAETGWIERTREFGLALRATRSPGGLLLVGTPDEEPWHLTAHLDDEARLSGLTQLTPTLVRWAPPADAPAHLRIGLDRIHRAGRGETLFVVTERQAPVPLLERVDDARRTGATILALEGADGELAGLAHDAIAVPARGPVTFDGAQHLVSAAAGEQPRRPGLRERLARLLEKVSGPHVND</sequence>
<evidence type="ECO:0000313" key="3">
    <source>
        <dbReference type="Proteomes" id="UP000646523"/>
    </source>
</evidence>
<dbReference type="Proteomes" id="UP000646523">
    <property type="component" value="Unassembled WGS sequence"/>
</dbReference>
<comment type="caution">
    <text evidence="2">The sequence shown here is derived from an EMBL/GenBank/DDBJ whole genome shotgun (WGS) entry which is preliminary data.</text>
</comment>
<name>A0A917Z2T5_9ACTN</name>
<evidence type="ECO:0000313" key="2">
    <source>
        <dbReference type="EMBL" id="GGO73395.1"/>
    </source>
</evidence>
<reference evidence="2" key="1">
    <citation type="journal article" date="2014" name="Int. J. Syst. Evol. Microbiol.">
        <title>Complete genome sequence of Corynebacterium casei LMG S-19264T (=DSM 44701T), isolated from a smear-ripened cheese.</title>
        <authorList>
            <consortium name="US DOE Joint Genome Institute (JGI-PGF)"/>
            <person name="Walter F."/>
            <person name="Albersmeier A."/>
            <person name="Kalinowski J."/>
            <person name="Ruckert C."/>
        </authorList>
    </citation>
    <scope>NUCLEOTIDE SEQUENCE</scope>
    <source>
        <strain evidence="2">CGMCC 4.7368</strain>
    </source>
</reference>
<protein>
    <submittedName>
        <fullName evidence="2">Uncharacterized protein</fullName>
    </submittedName>
</protein>
<dbReference type="AlphaFoldDB" id="A0A917Z2T5"/>
<accession>A0A917Z2T5</accession>
<reference evidence="2" key="2">
    <citation type="submission" date="2020-09" db="EMBL/GenBank/DDBJ databases">
        <authorList>
            <person name="Sun Q."/>
            <person name="Zhou Y."/>
        </authorList>
    </citation>
    <scope>NUCLEOTIDE SEQUENCE</scope>
    <source>
        <strain evidence="2">CGMCC 4.7368</strain>
    </source>
</reference>
<feature type="region of interest" description="Disordered" evidence="1">
    <location>
        <begin position="1"/>
        <end position="20"/>
    </location>
</feature>
<gene>
    <name evidence="2" type="ORF">GCM10012289_43670</name>
</gene>
<keyword evidence="3" id="KW-1185">Reference proteome</keyword>
<evidence type="ECO:0000256" key="1">
    <source>
        <dbReference type="SAM" id="MobiDB-lite"/>
    </source>
</evidence>
<organism evidence="2 3">
    <name type="scientific">Nonomuraea cavernae</name>
    <dbReference type="NCBI Taxonomy" id="2045107"/>
    <lineage>
        <taxon>Bacteria</taxon>
        <taxon>Bacillati</taxon>
        <taxon>Actinomycetota</taxon>
        <taxon>Actinomycetes</taxon>
        <taxon>Streptosporangiales</taxon>
        <taxon>Streptosporangiaceae</taxon>
        <taxon>Nonomuraea</taxon>
    </lineage>
</organism>
<dbReference type="EMBL" id="BMNH01000013">
    <property type="protein sequence ID" value="GGO73395.1"/>
    <property type="molecule type" value="Genomic_DNA"/>
</dbReference>